<keyword evidence="2" id="KW-1185">Reference proteome</keyword>
<dbReference type="EC" id="3.4.25.1" evidence="1"/>
<evidence type="ECO:0000313" key="2">
    <source>
        <dbReference type="Proteomes" id="UP001145114"/>
    </source>
</evidence>
<accession>A0ACC1HQA3</accession>
<reference evidence="1" key="1">
    <citation type="submission" date="2022-06" db="EMBL/GenBank/DDBJ databases">
        <title>Phylogenomic reconstructions and comparative analyses of Kickxellomycotina fungi.</title>
        <authorList>
            <person name="Reynolds N.K."/>
            <person name="Stajich J.E."/>
            <person name="Barry K."/>
            <person name="Grigoriev I.V."/>
            <person name="Crous P."/>
            <person name="Smith M.E."/>
        </authorList>
    </citation>
    <scope>NUCLEOTIDE SEQUENCE</scope>
    <source>
        <strain evidence="1">RSA 2271</strain>
    </source>
</reference>
<evidence type="ECO:0000313" key="1">
    <source>
        <dbReference type="EMBL" id="KAJ1677560.1"/>
    </source>
</evidence>
<protein>
    <submittedName>
        <fullName evidence="1">Proteasome subunit beta type-1</fullName>
        <ecNumber evidence="1">3.4.25.1</ecNumber>
    </submittedName>
</protein>
<name>A0ACC1HQA3_9FUNG</name>
<dbReference type="EMBL" id="JAMZIH010002264">
    <property type="protein sequence ID" value="KAJ1677560.1"/>
    <property type="molecule type" value="Genomic_DNA"/>
</dbReference>
<sequence>MAGKFKDCIIVAADSRTSAGALVTNRVTDKLTHVIDKIYCCRSGSAADTQAIANIVKYELQAKIDGGNFDHSISHNEPATVKVAAKIFQRYLYQYKDSLTAGIIVAGWDHRDGFSVYNLPLGGSLHEESLTIGGSGSAFIYGYCDEMYDPNMDRESALKFMRTALRLAVSRDASSGGILRTAVIDEHGVQREDILGNEYN</sequence>
<feature type="non-terminal residue" evidence="1">
    <location>
        <position position="200"/>
    </location>
</feature>
<dbReference type="Proteomes" id="UP001145114">
    <property type="component" value="Unassembled WGS sequence"/>
</dbReference>
<gene>
    <name evidence="1" type="primary">PRE3</name>
    <name evidence="1" type="ORF">EV182_005909</name>
</gene>
<comment type="caution">
    <text evidence="1">The sequence shown here is derived from an EMBL/GenBank/DDBJ whole genome shotgun (WGS) entry which is preliminary data.</text>
</comment>
<organism evidence="1 2">
    <name type="scientific">Spiromyces aspiralis</name>
    <dbReference type="NCBI Taxonomy" id="68401"/>
    <lineage>
        <taxon>Eukaryota</taxon>
        <taxon>Fungi</taxon>
        <taxon>Fungi incertae sedis</taxon>
        <taxon>Zoopagomycota</taxon>
        <taxon>Kickxellomycotina</taxon>
        <taxon>Kickxellomycetes</taxon>
        <taxon>Kickxellales</taxon>
        <taxon>Kickxellaceae</taxon>
        <taxon>Spiromyces</taxon>
    </lineage>
</organism>
<keyword evidence="1" id="KW-0378">Hydrolase</keyword>
<proteinExistence type="predicted"/>
<keyword evidence="1" id="KW-0647">Proteasome</keyword>